<organism evidence="1 2">
    <name type="scientific">Pluteus cervinus</name>
    <dbReference type="NCBI Taxonomy" id="181527"/>
    <lineage>
        <taxon>Eukaryota</taxon>
        <taxon>Fungi</taxon>
        <taxon>Dikarya</taxon>
        <taxon>Basidiomycota</taxon>
        <taxon>Agaricomycotina</taxon>
        <taxon>Agaricomycetes</taxon>
        <taxon>Agaricomycetidae</taxon>
        <taxon>Agaricales</taxon>
        <taxon>Pluteineae</taxon>
        <taxon>Pluteaceae</taxon>
        <taxon>Pluteus</taxon>
    </lineage>
</organism>
<dbReference type="EMBL" id="ML209212">
    <property type="protein sequence ID" value="TFK58747.1"/>
    <property type="molecule type" value="Genomic_DNA"/>
</dbReference>
<evidence type="ECO:0000313" key="1">
    <source>
        <dbReference type="EMBL" id="TFK58747.1"/>
    </source>
</evidence>
<sequence>MTLKAEIFWIACMRNKVGRYVGLWLRMIDESKYGLMKVGDLIEETAVAGFEPRELVVLGGPTREVVFKGMLRQAYYKKVLWSYMHAGDGYRDCRSWVTPISGSNFRAMADKMRRRQKMLPSSHPPLQRRNHNQGTESWVRAGEKRRRWATPRHLSSERVSCKVGIMREQPPPQDSIINLTPICHFLIRVREDIQGGTKIRHLQRRILGLCAHAIMNRSHQNHLTLPSTTVLDHPVSKVVVRTTNVGAST</sequence>
<feature type="non-terminal residue" evidence="1">
    <location>
        <position position="249"/>
    </location>
</feature>
<proteinExistence type="predicted"/>
<evidence type="ECO:0000313" key="2">
    <source>
        <dbReference type="Proteomes" id="UP000308600"/>
    </source>
</evidence>
<keyword evidence="2" id="KW-1185">Reference proteome</keyword>
<name>A0ACD3A1H3_9AGAR</name>
<accession>A0ACD3A1H3</accession>
<dbReference type="Proteomes" id="UP000308600">
    <property type="component" value="Unassembled WGS sequence"/>
</dbReference>
<reference evidence="1 2" key="1">
    <citation type="journal article" date="2019" name="Nat. Ecol. Evol.">
        <title>Megaphylogeny resolves global patterns of mushroom evolution.</title>
        <authorList>
            <person name="Varga T."/>
            <person name="Krizsan K."/>
            <person name="Foldi C."/>
            <person name="Dima B."/>
            <person name="Sanchez-Garcia M."/>
            <person name="Sanchez-Ramirez S."/>
            <person name="Szollosi G.J."/>
            <person name="Szarkandi J.G."/>
            <person name="Papp V."/>
            <person name="Albert L."/>
            <person name="Andreopoulos W."/>
            <person name="Angelini C."/>
            <person name="Antonin V."/>
            <person name="Barry K.W."/>
            <person name="Bougher N.L."/>
            <person name="Buchanan P."/>
            <person name="Buyck B."/>
            <person name="Bense V."/>
            <person name="Catcheside P."/>
            <person name="Chovatia M."/>
            <person name="Cooper J."/>
            <person name="Damon W."/>
            <person name="Desjardin D."/>
            <person name="Finy P."/>
            <person name="Geml J."/>
            <person name="Haridas S."/>
            <person name="Hughes K."/>
            <person name="Justo A."/>
            <person name="Karasinski D."/>
            <person name="Kautmanova I."/>
            <person name="Kiss B."/>
            <person name="Kocsube S."/>
            <person name="Kotiranta H."/>
            <person name="LaButti K.M."/>
            <person name="Lechner B.E."/>
            <person name="Liimatainen K."/>
            <person name="Lipzen A."/>
            <person name="Lukacs Z."/>
            <person name="Mihaltcheva S."/>
            <person name="Morgado L.N."/>
            <person name="Niskanen T."/>
            <person name="Noordeloos M.E."/>
            <person name="Ohm R.A."/>
            <person name="Ortiz-Santana B."/>
            <person name="Ovrebo C."/>
            <person name="Racz N."/>
            <person name="Riley R."/>
            <person name="Savchenko A."/>
            <person name="Shiryaev A."/>
            <person name="Soop K."/>
            <person name="Spirin V."/>
            <person name="Szebenyi C."/>
            <person name="Tomsovsky M."/>
            <person name="Tulloss R.E."/>
            <person name="Uehling J."/>
            <person name="Grigoriev I.V."/>
            <person name="Vagvolgyi C."/>
            <person name="Papp T."/>
            <person name="Martin F.M."/>
            <person name="Miettinen O."/>
            <person name="Hibbett D.S."/>
            <person name="Nagy L.G."/>
        </authorList>
    </citation>
    <scope>NUCLEOTIDE SEQUENCE [LARGE SCALE GENOMIC DNA]</scope>
    <source>
        <strain evidence="1 2">NL-1719</strain>
    </source>
</reference>
<gene>
    <name evidence="1" type="ORF">BDN72DRAFT_950062</name>
</gene>
<protein>
    <submittedName>
        <fullName evidence="1">Uncharacterized protein</fullName>
    </submittedName>
</protein>